<name>A0A8K0XNF0_9AGAR</name>
<sequence length="78" mass="9283">VARVSFLRAWARHERWKEEELLVSNEVDWVRRFFEHQKNAWHSRATGTGTPGNQAYAARESEIWRGFMDQASDTLHRL</sequence>
<dbReference type="Proteomes" id="UP000813824">
    <property type="component" value="Unassembled WGS sequence"/>
</dbReference>
<feature type="non-terminal residue" evidence="1">
    <location>
        <position position="1"/>
    </location>
</feature>
<comment type="caution">
    <text evidence="1">The sequence shown here is derived from an EMBL/GenBank/DDBJ whole genome shotgun (WGS) entry which is preliminary data.</text>
</comment>
<accession>A0A8K0XNF0</accession>
<dbReference type="AlphaFoldDB" id="A0A8K0XNF0"/>
<dbReference type="EMBL" id="JAEVFJ010000021">
    <property type="protein sequence ID" value="KAH8096967.1"/>
    <property type="molecule type" value="Genomic_DNA"/>
</dbReference>
<evidence type="ECO:0000313" key="2">
    <source>
        <dbReference type="Proteomes" id="UP000813824"/>
    </source>
</evidence>
<proteinExistence type="predicted"/>
<dbReference type="OrthoDB" id="3263473at2759"/>
<reference evidence="1" key="1">
    <citation type="journal article" date="2021" name="New Phytol.">
        <title>Evolutionary innovations through gain and loss of genes in the ectomycorrhizal Boletales.</title>
        <authorList>
            <person name="Wu G."/>
            <person name="Miyauchi S."/>
            <person name="Morin E."/>
            <person name="Kuo A."/>
            <person name="Drula E."/>
            <person name="Varga T."/>
            <person name="Kohler A."/>
            <person name="Feng B."/>
            <person name="Cao Y."/>
            <person name="Lipzen A."/>
            <person name="Daum C."/>
            <person name="Hundley H."/>
            <person name="Pangilinan J."/>
            <person name="Johnson J."/>
            <person name="Barry K."/>
            <person name="LaButti K."/>
            <person name="Ng V."/>
            <person name="Ahrendt S."/>
            <person name="Min B."/>
            <person name="Choi I.G."/>
            <person name="Park H."/>
            <person name="Plett J.M."/>
            <person name="Magnuson J."/>
            <person name="Spatafora J.W."/>
            <person name="Nagy L.G."/>
            <person name="Henrissat B."/>
            <person name="Grigoriev I.V."/>
            <person name="Yang Z.L."/>
            <person name="Xu J."/>
            <person name="Martin F.M."/>
        </authorList>
    </citation>
    <scope>NUCLEOTIDE SEQUENCE</scope>
    <source>
        <strain evidence="1">KKN 215</strain>
    </source>
</reference>
<keyword evidence="2" id="KW-1185">Reference proteome</keyword>
<feature type="non-terminal residue" evidence="1">
    <location>
        <position position="78"/>
    </location>
</feature>
<gene>
    <name evidence="1" type="ORF">BXZ70DRAFT_866835</name>
</gene>
<evidence type="ECO:0000313" key="1">
    <source>
        <dbReference type="EMBL" id="KAH8096967.1"/>
    </source>
</evidence>
<protein>
    <submittedName>
        <fullName evidence="1">Uncharacterized protein</fullName>
    </submittedName>
</protein>
<organism evidence="1 2">
    <name type="scientific">Cristinia sonorae</name>
    <dbReference type="NCBI Taxonomy" id="1940300"/>
    <lineage>
        <taxon>Eukaryota</taxon>
        <taxon>Fungi</taxon>
        <taxon>Dikarya</taxon>
        <taxon>Basidiomycota</taxon>
        <taxon>Agaricomycotina</taxon>
        <taxon>Agaricomycetes</taxon>
        <taxon>Agaricomycetidae</taxon>
        <taxon>Agaricales</taxon>
        <taxon>Pleurotineae</taxon>
        <taxon>Stephanosporaceae</taxon>
        <taxon>Cristinia</taxon>
    </lineage>
</organism>